<keyword evidence="3 9" id="KW-0812">Transmembrane</keyword>
<feature type="domain" description="PpiC" evidence="10">
    <location>
        <begin position="208"/>
        <end position="340"/>
    </location>
</feature>
<keyword evidence="12" id="KW-1185">Reference proteome</keyword>
<evidence type="ECO:0000256" key="5">
    <source>
        <dbReference type="ARBA" id="ARBA00023136"/>
    </source>
</evidence>
<keyword evidence="4 9" id="KW-1133">Transmembrane helix</keyword>
<dbReference type="Pfam" id="PF13624">
    <property type="entry name" value="SurA_N_3"/>
    <property type="match status" value="1"/>
</dbReference>
<evidence type="ECO:0000256" key="2">
    <source>
        <dbReference type="ARBA" id="ARBA00022475"/>
    </source>
</evidence>
<accession>A0A110B4S4</accession>
<dbReference type="RefSeq" id="WP_096407981.1">
    <property type="nucleotide sequence ID" value="NZ_AP017372.2"/>
</dbReference>
<proteinExistence type="inferred from homology"/>
<dbReference type="PANTHER" id="PTHR47529:SF1">
    <property type="entry name" value="PERIPLASMIC CHAPERONE PPID"/>
    <property type="match status" value="1"/>
</dbReference>
<evidence type="ECO:0000313" key="11">
    <source>
        <dbReference type="EMBL" id="BAU57221.1"/>
    </source>
</evidence>
<evidence type="ECO:0000256" key="6">
    <source>
        <dbReference type="ARBA" id="ARBA00023186"/>
    </source>
</evidence>
<comment type="subcellular location">
    <subcellularLocation>
        <location evidence="1">Cell membrane</location>
        <topology evidence="1">Single-pass type II membrane protein</topology>
    </subcellularLocation>
</comment>
<evidence type="ECO:0000256" key="8">
    <source>
        <dbReference type="SAM" id="Coils"/>
    </source>
</evidence>
<feature type="transmembrane region" description="Helical" evidence="9">
    <location>
        <begin position="12"/>
        <end position="31"/>
    </location>
</feature>
<dbReference type="InterPro" id="IPR052029">
    <property type="entry name" value="PpiD_chaperone"/>
</dbReference>
<dbReference type="OrthoDB" id="9812372at2"/>
<evidence type="ECO:0000259" key="10">
    <source>
        <dbReference type="Pfam" id="PF13145"/>
    </source>
</evidence>
<dbReference type="InterPro" id="IPR000297">
    <property type="entry name" value="PPIase_PpiC"/>
</dbReference>
<dbReference type="EMBL" id="AP017372">
    <property type="protein sequence ID" value="BAU57221.1"/>
    <property type="molecule type" value="Genomic_DNA"/>
</dbReference>
<dbReference type="InterPro" id="IPR027304">
    <property type="entry name" value="Trigger_fact/SurA_dom_sf"/>
</dbReference>
<organism evidence="11 12">
    <name type="scientific">Halorhodospira halochloris</name>
    <name type="common">Ectothiorhodospira halochloris</name>
    <dbReference type="NCBI Taxonomy" id="1052"/>
    <lineage>
        <taxon>Bacteria</taxon>
        <taxon>Pseudomonadati</taxon>
        <taxon>Pseudomonadota</taxon>
        <taxon>Gammaproteobacteria</taxon>
        <taxon>Chromatiales</taxon>
        <taxon>Ectothiorhodospiraceae</taxon>
        <taxon>Halorhodospira</taxon>
    </lineage>
</organism>
<dbReference type="Gene3D" id="1.10.4030.10">
    <property type="entry name" value="Porin chaperone SurA, peptide-binding domain"/>
    <property type="match status" value="1"/>
</dbReference>
<keyword evidence="6" id="KW-0143">Chaperone</keyword>
<comment type="similarity">
    <text evidence="7">Belongs to the PpiD chaperone family.</text>
</comment>
<dbReference type="Proteomes" id="UP000218890">
    <property type="component" value="Chromosome"/>
</dbReference>
<keyword evidence="11" id="KW-0413">Isomerase</keyword>
<dbReference type="SUPFAM" id="SSF109998">
    <property type="entry name" value="Triger factor/SurA peptide-binding domain-like"/>
    <property type="match status" value="1"/>
</dbReference>
<dbReference type="Pfam" id="PF13145">
    <property type="entry name" value="Rotamase_2"/>
    <property type="match status" value="1"/>
</dbReference>
<dbReference type="KEGG" id="hhk:HH1059_05370"/>
<evidence type="ECO:0000313" key="12">
    <source>
        <dbReference type="Proteomes" id="UP000218890"/>
    </source>
</evidence>
<evidence type="ECO:0000256" key="4">
    <source>
        <dbReference type="ARBA" id="ARBA00022989"/>
    </source>
</evidence>
<keyword evidence="8" id="KW-0175">Coiled coil</keyword>
<evidence type="ECO:0000256" key="9">
    <source>
        <dbReference type="SAM" id="Phobius"/>
    </source>
</evidence>
<reference evidence="11" key="1">
    <citation type="submission" date="2016-02" db="EMBL/GenBank/DDBJ databases">
        <title>Halorhodospira halochloris DSM-1059 complete genome, version 2.</title>
        <authorList>
            <person name="Tsukatani Y."/>
        </authorList>
    </citation>
    <scope>NUCLEOTIDE SEQUENCE</scope>
    <source>
        <strain evidence="11">DSM 1059</strain>
    </source>
</reference>
<keyword evidence="2" id="KW-1003">Cell membrane</keyword>
<gene>
    <name evidence="11" type="ORF">HH1059_05370</name>
</gene>
<dbReference type="GO" id="GO:0005886">
    <property type="term" value="C:plasma membrane"/>
    <property type="evidence" value="ECO:0007669"/>
    <property type="project" value="UniProtKB-SubCell"/>
</dbReference>
<feature type="coiled-coil region" evidence="8">
    <location>
        <begin position="339"/>
        <end position="377"/>
    </location>
</feature>
<dbReference type="PANTHER" id="PTHR47529">
    <property type="entry name" value="PEPTIDYL-PROLYL CIS-TRANS ISOMERASE D"/>
    <property type="match status" value="1"/>
</dbReference>
<dbReference type="GO" id="GO:0003755">
    <property type="term" value="F:peptidyl-prolyl cis-trans isomerase activity"/>
    <property type="evidence" value="ECO:0007669"/>
    <property type="project" value="InterPro"/>
</dbReference>
<name>A0A110B4S4_HALHR</name>
<evidence type="ECO:0000256" key="3">
    <source>
        <dbReference type="ARBA" id="ARBA00022692"/>
    </source>
</evidence>
<evidence type="ECO:0000256" key="7">
    <source>
        <dbReference type="ARBA" id="ARBA00038408"/>
    </source>
</evidence>
<evidence type="ECO:0000256" key="1">
    <source>
        <dbReference type="ARBA" id="ARBA00004401"/>
    </source>
</evidence>
<keyword evidence="5 9" id="KW-0472">Membrane</keyword>
<protein>
    <submittedName>
        <fullName evidence="11">Peptidyl-prolyl cis-trans isomerase PpiD</fullName>
    </submittedName>
</protein>
<dbReference type="AlphaFoldDB" id="A0A110B4S4"/>
<sequence length="481" mass="54754">MLQAIRDGVKGWIAWVVIGLIALPFVFMGGYDYFTGGTDRDAVVAKVGGEEIVRHELNRAVEQRRMQLREMFGGDLPEGAFDEGAMRREALQGLIDERLLHKFVADQNLRVSDEEVARTIRNQQIFHEGGQFSRDRYRTLLNQNRLTPEEYEEMVRQDLLVGQFEDVMRRSSFVASGMAERYLKLDREQRSFEYLELTAELFKDEVEITESELESYYEEHKDEYMAPEAVKLAYIEVREDELDDAAKIDNMANVAFERPESLEPAAEEVGADIRYSDWITQEGESDGLAQHSAIVSAAFSEDVLEYGYNSDLIEVSGGHFFVVRKAEHREAEPRPLSDVEQEVREQLRLERALDLARQEAEDLIASVEEDAEQLSSFAERVGAELFAVDGARRSDVSHPQSVVREAFRLGEGGVGKVELDNATVAVVRLAEVEPGDPDGVEDQELRQVQRDIEQMTSRADMQAFMRALRDDVSVKINEQRL</sequence>